<dbReference type="KEGG" id="ctae:BGI42_05145"/>
<keyword evidence="2" id="KW-1185">Reference proteome</keyword>
<reference evidence="2" key="1">
    <citation type="submission" date="2016-09" db="EMBL/GenBank/DDBJ databases">
        <title>Genomics of Clostridium taeniosporum, an organism which forms endospores with ribbon-like appendages.</title>
        <authorList>
            <person name="Walker J.R."/>
        </authorList>
    </citation>
    <scope>NUCLEOTIDE SEQUENCE [LARGE SCALE GENOMIC DNA]</scope>
    <source>
        <strain evidence="2">1/k</strain>
    </source>
</reference>
<organism evidence="1 2">
    <name type="scientific">Clostridium taeniosporum</name>
    <dbReference type="NCBI Taxonomy" id="394958"/>
    <lineage>
        <taxon>Bacteria</taxon>
        <taxon>Bacillati</taxon>
        <taxon>Bacillota</taxon>
        <taxon>Clostridia</taxon>
        <taxon>Eubacteriales</taxon>
        <taxon>Clostridiaceae</taxon>
        <taxon>Clostridium</taxon>
    </lineage>
</organism>
<proteinExistence type="predicted"/>
<dbReference type="STRING" id="394958.BGI42_05145"/>
<dbReference type="OrthoDB" id="2931103at2"/>
<dbReference type="Proteomes" id="UP000094652">
    <property type="component" value="Chromosome"/>
</dbReference>
<protein>
    <submittedName>
        <fullName evidence="1">Uncharacterized protein</fullName>
    </submittedName>
</protein>
<dbReference type="EMBL" id="CP017253">
    <property type="protein sequence ID" value="AOR23147.1"/>
    <property type="molecule type" value="Genomic_DNA"/>
</dbReference>
<evidence type="ECO:0000313" key="1">
    <source>
        <dbReference type="EMBL" id="AOR23147.1"/>
    </source>
</evidence>
<evidence type="ECO:0000313" key="2">
    <source>
        <dbReference type="Proteomes" id="UP000094652"/>
    </source>
</evidence>
<gene>
    <name evidence="1" type="ORF">BGI42_05145</name>
</gene>
<dbReference type="RefSeq" id="WP_069679302.1">
    <property type="nucleotide sequence ID" value="NZ_CP017253.2"/>
</dbReference>
<dbReference type="AlphaFoldDB" id="A0A1D7XIH9"/>
<name>A0A1D7XIH9_9CLOT</name>
<sequence>MYYKKIYEFIEGLNKDNIEELKPQLSKYVGELILSIKDEENNLSLEDIDGMMSIALMREEIQYGVEEELKEENSKFGLLTDEFMNSYREFTNEMAEREYVQDAINLTRSVLKALGCIHREIFLVDKLKGSSIEKHQYMISTKYLEDLQKQLHEHLNQYTKEISREYLLILGLVNYIKNELKENIDEIGRIILSELKNKSLEDFNKEEHIHEYKSMINKDYIKELQKREYLWNILSSKLQEVYYRDELYEDLE</sequence>
<accession>A0A1D7XIH9</accession>